<evidence type="ECO:0000313" key="2">
    <source>
        <dbReference type="EMBL" id="CAB4715499.1"/>
    </source>
</evidence>
<evidence type="ECO:0000259" key="1">
    <source>
        <dbReference type="PROSITE" id="PS50846"/>
    </source>
</evidence>
<dbReference type="InterPro" id="IPR036163">
    <property type="entry name" value="HMA_dom_sf"/>
</dbReference>
<feature type="domain" description="HMA" evidence="1">
    <location>
        <begin position="2"/>
        <end position="70"/>
    </location>
</feature>
<dbReference type="Gene3D" id="3.30.70.100">
    <property type="match status" value="1"/>
</dbReference>
<dbReference type="Pfam" id="PF00403">
    <property type="entry name" value="HMA"/>
    <property type="match status" value="1"/>
</dbReference>
<dbReference type="EMBL" id="CAEZYB010000185">
    <property type="protein sequence ID" value="CAB4715499.1"/>
    <property type="molecule type" value="Genomic_DNA"/>
</dbReference>
<dbReference type="EMBL" id="CAFABI010000155">
    <property type="protein sequence ID" value="CAB4832923.1"/>
    <property type="molecule type" value="Genomic_DNA"/>
</dbReference>
<evidence type="ECO:0000313" key="4">
    <source>
        <dbReference type="EMBL" id="CAB4832923.1"/>
    </source>
</evidence>
<dbReference type="PROSITE" id="PS50846">
    <property type="entry name" value="HMA_2"/>
    <property type="match status" value="1"/>
</dbReference>
<accession>A0A6J6WGE5</accession>
<dbReference type="CDD" id="cd00371">
    <property type="entry name" value="HMA"/>
    <property type="match status" value="1"/>
</dbReference>
<proteinExistence type="predicted"/>
<gene>
    <name evidence="2" type="ORF">UFOPK2646_01195</name>
    <name evidence="3" type="ORF">UFOPK2907_01356</name>
    <name evidence="4" type="ORF">UFOPK3197_01114</name>
</gene>
<evidence type="ECO:0000313" key="3">
    <source>
        <dbReference type="EMBL" id="CAB4784122.1"/>
    </source>
</evidence>
<name>A0A6J6WGE5_9ZZZZ</name>
<dbReference type="AlphaFoldDB" id="A0A6J6WGE5"/>
<dbReference type="GO" id="GO:0046872">
    <property type="term" value="F:metal ion binding"/>
    <property type="evidence" value="ECO:0007669"/>
    <property type="project" value="InterPro"/>
</dbReference>
<organism evidence="3">
    <name type="scientific">freshwater metagenome</name>
    <dbReference type="NCBI Taxonomy" id="449393"/>
    <lineage>
        <taxon>unclassified sequences</taxon>
        <taxon>metagenomes</taxon>
        <taxon>ecological metagenomes</taxon>
    </lineage>
</organism>
<sequence length="72" mass="7594">MSEQQWSATGLTCGHCSQSVTKNLSALAGVTSVNIDVKPDEASHITTIADRDLSADEVFGALRASGNYVLVR</sequence>
<dbReference type="SUPFAM" id="SSF55008">
    <property type="entry name" value="HMA, heavy metal-associated domain"/>
    <property type="match status" value="1"/>
</dbReference>
<dbReference type="EMBL" id="CAEZZR010000166">
    <property type="protein sequence ID" value="CAB4784122.1"/>
    <property type="molecule type" value="Genomic_DNA"/>
</dbReference>
<reference evidence="3" key="1">
    <citation type="submission" date="2020-05" db="EMBL/GenBank/DDBJ databases">
        <authorList>
            <person name="Chiriac C."/>
            <person name="Salcher M."/>
            <person name="Ghai R."/>
            <person name="Kavagutti S V."/>
        </authorList>
    </citation>
    <scope>NUCLEOTIDE SEQUENCE</scope>
</reference>
<dbReference type="InterPro" id="IPR006121">
    <property type="entry name" value="HMA_dom"/>
</dbReference>
<protein>
    <submittedName>
        <fullName evidence="3">Unannotated protein</fullName>
    </submittedName>
</protein>